<reference evidence="2" key="1">
    <citation type="journal article" date="2017" name="Plant J.">
        <title>The pomegranate (Punica granatum L.) genome and the genomics of punicalagin biosynthesis.</title>
        <authorList>
            <person name="Qin G."/>
            <person name="Xu C."/>
            <person name="Ming R."/>
            <person name="Tang H."/>
            <person name="Guyot R."/>
            <person name="Kramer E.M."/>
            <person name="Hu Y."/>
            <person name="Yi X."/>
            <person name="Qi Y."/>
            <person name="Xu X."/>
            <person name="Gao Z."/>
            <person name="Pan H."/>
            <person name="Jian J."/>
            <person name="Tian Y."/>
            <person name="Yue Z."/>
            <person name="Xu Y."/>
        </authorList>
    </citation>
    <scope>NUCLEOTIDE SEQUENCE [LARGE SCALE GENOMIC DNA]</scope>
    <source>
        <strain evidence="2">cv. Dabenzi</strain>
    </source>
</reference>
<comment type="caution">
    <text evidence="1">The sequence shown here is derived from an EMBL/GenBank/DDBJ whole genome shotgun (WGS) entry which is preliminary data.</text>
</comment>
<dbReference type="EMBL" id="MTKT01000808">
    <property type="protein sequence ID" value="OWM87698.1"/>
    <property type="molecule type" value="Genomic_DNA"/>
</dbReference>
<accession>A0A218XSB6</accession>
<protein>
    <submittedName>
        <fullName evidence="1">Uncharacterized protein</fullName>
    </submittedName>
</protein>
<sequence>MSELRKGVAAEMEVMMKMVTKWKKGEGERDTEGRWSYRGVEVEERMAGMMVIMRERRAGVMKVAGMIKCREDEAGKEVIER</sequence>
<name>A0A218XSB6_PUNGR</name>
<gene>
    <name evidence="1" type="ORF">CDL15_Pgr027302</name>
</gene>
<dbReference type="AlphaFoldDB" id="A0A218XSB6"/>
<organism evidence="1 2">
    <name type="scientific">Punica granatum</name>
    <name type="common">Pomegranate</name>
    <dbReference type="NCBI Taxonomy" id="22663"/>
    <lineage>
        <taxon>Eukaryota</taxon>
        <taxon>Viridiplantae</taxon>
        <taxon>Streptophyta</taxon>
        <taxon>Embryophyta</taxon>
        <taxon>Tracheophyta</taxon>
        <taxon>Spermatophyta</taxon>
        <taxon>Magnoliopsida</taxon>
        <taxon>eudicotyledons</taxon>
        <taxon>Gunneridae</taxon>
        <taxon>Pentapetalae</taxon>
        <taxon>rosids</taxon>
        <taxon>malvids</taxon>
        <taxon>Myrtales</taxon>
        <taxon>Lythraceae</taxon>
        <taxon>Punica</taxon>
    </lineage>
</organism>
<dbReference type="Proteomes" id="UP000197138">
    <property type="component" value="Unassembled WGS sequence"/>
</dbReference>
<proteinExistence type="predicted"/>
<evidence type="ECO:0000313" key="2">
    <source>
        <dbReference type="Proteomes" id="UP000197138"/>
    </source>
</evidence>
<evidence type="ECO:0000313" key="1">
    <source>
        <dbReference type="EMBL" id="OWM87698.1"/>
    </source>
</evidence>